<feature type="region of interest" description="Disordered" evidence="1">
    <location>
        <begin position="256"/>
        <end position="334"/>
    </location>
</feature>
<evidence type="ECO:0008006" key="6">
    <source>
        <dbReference type="Google" id="ProtNLM"/>
    </source>
</evidence>
<accession>A0A5C5FML9</accession>
<keyword evidence="2" id="KW-1133">Transmembrane helix</keyword>
<feature type="transmembrane region" description="Helical" evidence="2">
    <location>
        <begin position="203"/>
        <end position="226"/>
    </location>
</feature>
<protein>
    <recommendedName>
        <fullName evidence="6">Proteophosphoglycan ppg4</fullName>
    </recommendedName>
</protein>
<feature type="signal peptide" evidence="3">
    <location>
        <begin position="1"/>
        <end position="28"/>
    </location>
</feature>
<dbReference type="EMBL" id="SOZI01000156">
    <property type="protein sequence ID" value="TNY18107.1"/>
    <property type="molecule type" value="Genomic_DNA"/>
</dbReference>
<gene>
    <name evidence="4" type="ORF">DMC30DRAFT_73939</name>
</gene>
<feature type="region of interest" description="Disordered" evidence="1">
    <location>
        <begin position="358"/>
        <end position="425"/>
    </location>
</feature>
<evidence type="ECO:0000313" key="5">
    <source>
        <dbReference type="Proteomes" id="UP000311382"/>
    </source>
</evidence>
<feature type="chain" id="PRO_5022774202" description="Proteophosphoglycan ppg4" evidence="3">
    <location>
        <begin position="29"/>
        <end position="718"/>
    </location>
</feature>
<comment type="caution">
    <text evidence="4">The sequence shown here is derived from an EMBL/GenBank/DDBJ whole genome shotgun (WGS) entry which is preliminary data.</text>
</comment>
<organism evidence="4 5">
    <name type="scientific">Rhodotorula diobovata</name>
    <dbReference type="NCBI Taxonomy" id="5288"/>
    <lineage>
        <taxon>Eukaryota</taxon>
        <taxon>Fungi</taxon>
        <taxon>Dikarya</taxon>
        <taxon>Basidiomycota</taxon>
        <taxon>Pucciniomycotina</taxon>
        <taxon>Microbotryomycetes</taxon>
        <taxon>Sporidiobolales</taxon>
        <taxon>Sporidiobolaceae</taxon>
        <taxon>Rhodotorula</taxon>
    </lineage>
</organism>
<feature type="compositionally biased region" description="Polar residues" evidence="1">
    <location>
        <begin position="310"/>
        <end position="328"/>
    </location>
</feature>
<dbReference type="Proteomes" id="UP000311382">
    <property type="component" value="Unassembled WGS sequence"/>
</dbReference>
<feature type="compositionally biased region" description="Basic and acidic residues" evidence="1">
    <location>
        <begin position="412"/>
        <end position="422"/>
    </location>
</feature>
<dbReference type="AlphaFoldDB" id="A0A5C5FML9"/>
<keyword evidence="2" id="KW-0472">Membrane</keyword>
<evidence type="ECO:0000256" key="2">
    <source>
        <dbReference type="SAM" id="Phobius"/>
    </source>
</evidence>
<reference evidence="4 5" key="1">
    <citation type="submission" date="2019-03" db="EMBL/GenBank/DDBJ databases">
        <title>Rhodosporidium diobovatum UCD-FST 08-225 genome sequencing, assembly, and annotation.</title>
        <authorList>
            <person name="Fakankun I.U."/>
            <person name="Fristensky B."/>
            <person name="Levin D.B."/>
        </authorList>
    </citation>
    <scope>NUCLEOTIDE SEQUENCE [LARGE SCALE GENOMIC DNA]</scope>
    <source>
        <strain evidence="4 5">UCD-FST 08-225</strain>
    </source>
</reference>
<evidence type="ECO:0000313" key="4">
    <source>
        <dbReference type="EMBL" id="TNY18107.1"/>
    </source>
</evidence>
<sequence length="718" mass="74632">MPARRCLGPASAVLLLTASLATAPRAAALTTSYDDSDPLLQYSPPSAWSEVSGQGFVGGAAREVRGEEASLAFAFAGEQVSLYGASSAAFTVELDGTATDVAAVDELDAPTRIFLASNLDAAATHKVVLRTTGDGALRLDRVAVAYSNASGLTPALVAVAPENVTSSSAASEPSQGSTFSPPAASSSTAAILQTKRDGASPGAIAGAVIGSLLGVALIVFVAVLCLRRHNSRAADDRDSSSYLNAETGRRKSRASSFFAGLGGGGGTSRVSPIPLSTSGLTPPLHNGSAADVTSGEGGRSTHPYGPGPHASTTQLAVPLSHSPTSSVAGSVPASRTWAQRLARASSWRRKASRLPETQRFYGVSPSAARVGGAGLPPDPPPARPLPSVPPREMRERWREGPAPLVQGSGRWESPRASEEVRGTEPPVQQAYGMAVVDYVAPVEASPVTHPIAATHLRKRSVPRASSSTDAPRPPPAALNAAARLSPGSFRNPFESTRAAAPPPAPSLAHAPHASLDSTSAGSQWTSSSARASSDIAGARIAHARPVVALQEHPQEEDDDDDVPLYRAGAGAVPLRMGSLRELHETCRAGPRGETSTSVGGEGNLARRPTLTLREGNGADEREAAHATGFEMEREDAGAHQDQQQGGRAARHRSAAALVEVVEELRLDELVVVDAAELERSTRDPPPGEEDRPAFFSKRERLPRYGVDRDPRLDPKSSR</sequence>
<feature type="region of interest" description="Disordered" evidence="1">
    <location>
        <begin position="450"/>
        <end position="531"/>
    </location>
</feature>
<proteinExistence type="predicted"/>
<evidence type="ECO:0000256" key="1">
    <source>
        <dbReference type="SAM" id="MobiDB-lite"/>
    </source>
</evidence>
<feature type="region of interest" description="Disordered" evidence="1">
    <location>
        <begin position="674"/>
        <end position="718"/>
    </location>
</feature>
<feature type="region of interest" description="Disordered" evidence="1">
    <location>
        <begin position="586"/>
        <end position="622"/>
    </location>
</feature>
<dbReference type="STRING" id="5288.A0A5C5FML9"/>
<feature type="compositionally biased region" description="Pro residues" evidence="1">
    <location>
        <begin position="376"/>
        <end position="389"/>
    </location>
</feature>
<feature type="compositionally biased region" description="Polar residues" evidence="1">
    <location>
        <begin position="268"/>
        <end position="280"/>
    </location>
</feature>
<dbReference type="OrthoDB" id="2529692at2759"/>
<keyword evidence="5" id="KW-1185">Reference proteome</keyword>
<keyword evidence="2" id="KW-0812">Transmembrane</keyword>
<feature type="compositionally biased region" description="Low complexity" evidence="1">
    <location>
        <begin position="506"/>
        <end position="531"/>
    </location>
</feature>
<feature type="compositionally biased region" description="Basic and acidic residues" evidence="1">
    <location>
        <begin position="688"/>
        <end position="718"/>
    </location>
</feature>
<keyword evidence="3" id="KW-0732">Signal</keyword>
<name>A0A5C5FML9_9BASI</name>
<evidence type="ECO:0000256" key="3">
    <source>
        <dbReference type="SAM" id="SignalP"/>
    </source>
</evidence>